<dbReference type="PANTHER" id="PTHR30411:SF1">
    <property type="entry name" value="CYTOPLASMIC PROTEIN"/>
    <property type="match status" value="1"/>
</dbReference>
<dbReference type="STRING" id="572546.Arcpr_0922"/>
<dbReference type="InterPro" id="IPR007214">
    <property type="entry name" value="YbaK/aa-tRNA-synth-assoc-dom"/>
</dbReference>
<dbReference type="PANTHER" id="PTHR30411">
    <property type="entry name" value="CYTOPLASMIC PROTEIN"/>
    <property type="match status" value="1"/>
</dbReference>
<dbReference type="AlphaFoldDB" id="D2RI58"/>
<dbReference type="Pfam" id="PF04073">
    <property type="entry name" value="tRNA_edit"/>
    <property type="match status" value="1"/>
</dbReference>
<dbReference type="Proteomes" id="UP000001901">
    <property type="component" value="Chromosome"/>
</dbReference>
<organism evidence="2 3">
    <name type="scientific">Archaeoglobus profundus (strain DSM 5631 / JCM 9629 / NBRC 100127 / Av18)</name>
    <dbReference type="NCBI Taxonomy" id="572546"/>
    <lineage>
        <taxon>Archaea</taxon>
        <taxon>Methanobacteriati</taxon>
        <taxon>Methanobacteriota</taxon>
        <taxon>Archaeoglobi</taxon>
        <taxon>Archaeoglobales</taxon>
        <taxon>Archaeoglobaceae</taxon>
        <taxon>Archaeoglobus</taxon>
    </lineage>
</organism>
<accession>D2RI58</accession>
<dbReference type="GeneID" id="8739587"/>
<dbReference type="InterPro" id="IPR036754">
    <property type="entry name" value="YbaK/aa-tRNA-synt-asso_dom_sf"/>
</dbReference>
<evidence type="ECO:0000313" key="2">
    <source>
        <dbReference type="EMBL" id="ADB57983.1"/>
    </source>
</evidence>
<gene>
    <name evidence="2" type="ordered locus">Arcpr_0922</name>
</gene>
<dbReference type="RefSeq" id="WP_012940319.1">
    <property type="nucleotide sequence ID" value="NC_013741.1"/>
</dbReference>
<name>D2RI58_ARCPA</name>
<evidence type="ECO:0000259" key="1">
    <source>
        <dbReference type="Pfam" id="PF04073"/>
    </source>
</evidence>
<feature type="domain" description="YbaK/aminoacyl-tRNA synthetase-associated" evidence="1">
    <location>
        <begin position="26"/>
        <end position="138"/>
    </location>
</feature>
<dbReference type="GO" id="GO:0002161">
    <property type="term" value="F:aminoacyl-tRNA deacylase activity"/>
    <property type="evidence" value="ECO:0007669"/>
    <property type="project" value="InterPro"/>
</dbReference>
<keyword evidence="3" id="KW-1185">Reference proteome</keyword>
<dbReference type="OrthoDB" id="27691at2157"/>
<dbReference type="EMBL" id="CP001857">
    <property type="protein sequence ID" value="ADB57983.1"/>
    <property type="molecule type" value="Genomic_DNA"/>
</dbReference>
<sequence length="149" mass="16181">MKGVEWLKNYIKEKSINAKIIEVRRASTVKEAAEELGCSKRQIVKSIVLAAEDEAVIAIVDGTSSVDLKRVEELVGKKVRVAGKNEVLDLIGFPAGGVPPIGHDCKVILDERVLENERVYGGGGDEKHLLLVSPSDIVKDGAVVARIRR</sequence>
<proteinExistence type="predicted"/>
<dbReference type="SUPFAM" id="SSF55826">
    <property type="entry name" value="YbaK/ProRS associated domain"/>
    <property type="match status" value="1"/>
</dbReference>
<evidence type="ECO:0000313" key="3">
    <source>
        <dbReference type="Proteomes" id="UP000001901"/>
    </source>
</evidence>
<dbReference type="KEGG" id="apo:Arcpr_0922"/>
<reference evidence="2 3" key="1">
    <citation type="journal article" date="2010" name="Stand. Genomic Sci.">
        <title>Complete genome sequence of Archaeoglobus profundus type strain (AV18).</title>
        <authorList>
            <person name="von Jan M."/>
            <person name="Lapidus A."/>
            <person name="Del Rio T.G."/>
            <person name="Copeland A."/>
            <person name="Tice H."/>
            <person name="Cheng J.F."/>
            <person name="Lucas S."/>
            <person name="Chen F."/>
            <person name="Nolan M."/>
            <person name="Goodwin L."/>
            <person name="Han C."/>
            <person name="Pitluck S."/>
            <person name="Liolios K."/>
            <person name="Ivanova N."/>
            <person name="Mavromatis K."/>
            <person name="Ovchinnikova G."/>
            <person name="Chertkov O."/>
            <person name="Pati A."/>
            <person name="Chen A."/>
            <person name="Palaniappan K."/>
            <person name="Land M."/>
            <person name="Hauser L."/>
            <person name="Chang Y.J."/>
            <person name="Jeffries C.D."/>
            <person name="Saunders E."/>
            <person name="Brettin T."/>
            <person name="Detter J.C."/>
            <person name="Chain P."/>
            <person name="Eichinger K."/>
            <person name="Huber H."/>
            <person name="Spring S."/>
            <person name="Rohde M."/>
            <person name="Goker M."/>
            <person name="Wirth R."/>
            <person name="Woyke T."/>
            <person name="Bristow J."/>
            <person name="Eisen J.A."/>
            <person name="Markowitz V."/>
            <person name="Hugenholtz P."/>
            <person name="Kyrpides N.C."/>
            <person name="Klenk H.P."/>
        </authorList>
    </citation>
    <scope>NUCLEOTIDE SEQUENCE [LARGE SCALE GENOMIC DNA]</scope>
    <source>
        <strain evidence="3">DSM 5631 / JCM 9629 / NBRC 100127 / Av18</strain>
    </source>
</reference>
<protein>
    <submittedName>
        <fullName evidence="2">YbaK/prolyl-tRNA synthetase associated region</fullName>
    </submittedName>
</protein>
<dbReference type="HOGENOM" id="CLU_094875_0_2_2"/>
<dbReference type="eggNOG" id="arCOG04332">
    <property type="taxonomic scope" value="Archaea"/>
</dbReference>
<dbReference type="PaxDb" id="572546-Arcpr_0922"/>
<dbReference type="Gene3D" id="3.90.960.10">
    <property type="entry name" value="YbaK/aminoacyl-tRNA synthetase-associated domain"/>
    <property type="match status" value="1"/>
</dbReference>